<sequence>AAINNQDTTKLQEIILDNTNQANNDDDPDRFKFEERPSLQAKLTELANQITYAGKN</sequence>
<proteinExistence type="predicted"/>
<feature type="non-terminal residue" evidence="1">
    <location>
        <position position="1"/>
    </location>
</feature>
<protein>
    <submittedName>
        <fullName evidence="1">Uncharacterized protein</fullName>
    </submittedName>
</protein>
<dbReference type="Proteomes" id="UP000663874">
    <property type="component" value="Unassembled WGS sequence"/>
</dbReference>
<organism evidence="1 2">
    <name type="scientific">Rotaria sordida</name>
    <dbReference type="NCBI Taxonomy" id="392033"/>
    <lineage>
        <taxon>Eukaryota</taxon>
        <taxon>Metazoa</taxon>
        <taxon>Spiralia</taxon>
        <taxon>Gnathifera</taxon>
        <taxon>Rotifera</taxon>
        <taxon>Eurotatoria</taxon>
        <taxon>Bdelloidea</taxon>
        <taxon>Philodinida</taxon>
        <taxon>Philodinidae</taxon>
        <taxon>Rotaria</taxon>
    </lineage>
</organism>
<dbReference type="EMBL" id="CAJOBE010052132">
    <property type="protein sequence ID" value="CAF4360679.1"/>
    <property type="molecule type" value="Genomic_DNA"/>
</dbReference>
<reference evidence="1" key="1">
    <citation type="submission" date="2021-02" db="EMBL/GenBank/DDBJ databases">
        <authorList>
            <person name="Nowell W R."/>
        </authorList>
    </citation>
    <scope>NUCLEOTIDE SEQUENCE</scope>
</reference>
<evidence type="ECO:0000313" key="2">
    <source>
        <dbReference type="Proteomes" id="UP000663874"/>
    </source>
</evidence>
<dbReference type="AlphaFoldDB" id="A0A820LPB3"/>
<name>A0A820LPB3_9BILA</name>
<evidence type="ECO:0000313" key="1">
    <source>
        <dbReference type="EMBL" id="CAF4360679.1"/>
    </source>
</evidence>
<comment type="caution">
    <text evidence="1">The sequence shown here is derived from an EMBL/GenBank/DDBJ whole genome shotgun (WGS) entry which is preliminary data.</text>
</comment>
<accession>A0A820LPB3</accession>
<gene>
    <name evidence="1" type="ORF">FNK824_LOCUS42657</name>
</gene>